<dbReference type="AlphaFoldDB" id="A0A074Y866"/>
<dbReference type="RefSeq" id="XP_013340715.1">
    <property type="nucleotide sequence ID" value="XM_013485261.1"/>
</dbReference>
<evidence type="ECO:0000313" key="2">
    <source>
        <dbReference type="Proteomes" id="UP000030641"/>
    </source>
</evidence>
<organism evidence="1 2">
    <name type="scientific">Aureobasidium subglaciale (strain EXF-2481)</name>
    <name type="common">Aureobasidium pullulans var. subglaciale</name>
    <dbReference type="NCBI Taxonomy" id="1043005"/>
    <lineage>
        <taxon>Eukaryota</taxon>
        <taxon>Fungi</taxon>
        <taxon>Dikarya</taxon>
        <taxon>Ascomycota</taxon>
        <taxon>Pezizomycotina</taxon>
        <taxon>Dothideomycetes</taxon>
        <taxon>Dothideomycetidae</taxon>
        <taxon>Dothideales</taxon>
        <taxon>Saccotheciaceae</taxon>
        <taxon>Aureobasidium</taxon>
    </lineage>
</organism>
<proteinExistence type="predicted"/>
<dbReference type="HOGENOM" id="CLU_1547240_0_0_1"/>
<name>A0A074Y866_AURSE</name>
<keyword evidence="2" id="KW-1185">Reference proteome</keyword>
<dbReference type="EMBL" id="KL584772">
    <property type="protein sequence ID" value="KEQ92149.1"/>
    <property type="molecule type" value="Genomic_DNA"/>
</dbReference>
<dbReference type="InParanoid" id="A0A074Y866"/>
<accession>A0A074Y866</accession>
<protein>
    <submittedName>
        <fullName evidence="1">Uncharacterized protein</fullName>
    </submittedName>
</protein>
<dbReference type="GeneID" id="25372213"/>
<sequence length="173" mass="20152">MHIIDNKDSYIAIPHDDDVVEIFETEQQETREWYAEYHTQVQDQIQAEDNKRMGAPQPIWIGRYHVIGLREGRDLQEHLTNLPRALNYHIEQYIPAINGYALDLLPSETDAFDIIREDPNVGFVVLLPRGYFSPYGWKNLDDPDDLNGYHGKRSWEVLQQKDLMVEVTDDGAV</sequence>
<dbReference type="OrthoDB" id="3911669at2759"/>
<dbReference type="Proteomes" id="UP000030641">
    <property type="component" value="Unassembled WGS sequence"/>
</dbReference>
<evidence type="ECO:0000313" key="1">
    <source>
        <dbReference type="EMBL" id="KEQ92149.1"/>
    </source>
</evidence>
<reference evidence="1 2" key="1">
    <citation type="journal article" date="2014" name="BMC Genomics">
        <title>Genome sequencing of four Aureobasidium pullulans varieties: biotechnological potential, stress tolerance, and description of new species.</title>
        <authorList>
            <person name="Gostin Ar C."/>
            <person name="Ohm R.A."/>
            <person name="Kogej T."/>
            <person name="Sonjak S."/>
            <person name="Turk M."/>
            <person name="Zajc J."/>
            <person name="Zalar P."/>
            <person name="Grube M."/>
            <person name="Sun H."/>
            <person name="Han J."/>
            <person name="Sharma A."/>
            <person name="Chiniquy J."/>
            <person name="Ngan C.Y."/>
            <person name="Lipzen A."/>
            <person name="Barry K."/>
            <person name="Grigoriev I.V."/>
            <person name="Gunde-Cimerman N."/>
        </authorList>
    </citation>
    <scope>NUCLEOTIDE SEQUENCE [LARGE SCALE GENOMIC DNA]</scope>
    <source>
        <strain evidence="1 2">EXF-2481</strain>
    </source>
</reference>
<gene>
    <name evidence="1" type="ORF">AUEXF2481DRAFT_91480</name>
</gene>